<comment type="caution">
    <text evidence="2">The sequence shown here is derived from an EMBL/GenBank/DDBJ whole genome shotgun (WGS) entry which is preliminary data.</text>
</comment>
<feature type="region of interest" description="Disordered" evidence="1">
    <location>
        <begin position="1"/>
        <end position="49"/>
    </location>
</feature>
<name>A0A835P9T0_VANPL</name>
<gene>
    <name evidence="2" type="ORF">HPP92_027179</name>
</gene>
<organism evidence="2 3">
    <name type="scientific">Vanilla planifolia</name>
    <name type="common">Vanilla</name>
    <dbReference type="NCBI Taxonomy" id="51239"/>
    <lineage>
        <taxon>Eukaryota</taxon>
        <taxon>Viridiplantae</taxon>
        <taxon>Streptophyta</taxon>
        <taxon>Embryophyta</taxon>
        <taxon>Tracheophyta</taxon>
        <taxon>Spermatophyta</taxon>
        <taxon>Magnoliopsida</taxon>
        <taxon>Liliopsida</taxon>
        <taxon>Asparagales</taxon>
        <taxon>Orchidaceae</taxon>
        <taxon>Vanilloideae</taxon>
        <taxon>Vanilleae</taxon>
        <taxon>Vanilla</taxon>
    </lineage>
</organism>
<dbReference type="Proteomes" id="UP000639772">
    <property type="component" value="Unassembled WGS sequence"/>
</dbReference>
<protein>
    <submittedName>
        <fullName evidence="2">Uncharacterized protein</fullName>
    </submittedName>
</protein>
<accession>A0A835P9T0</accession>
<evidence type="ECO:0000256" key="1">
    <source>
        <dbReference type="SAM" id="MobiDB-lite"/>
    </source>
</evidence>
<dbReference type="EMBL" id="JADCNM010000163">
    <property type="protein sequence ID" value="KAG0449660.1"/>
    <property type="molecule type" value="Genomic_DNA"/>
</dbReference>
<reference evidence="2 3" key="1">
    <citation type="journal article" date="2020" name="Nat. Food">
        <title>A phased Vanilla planifolia genome enables genetic improvement of flavour and production.</title>
        <authorList>
            <person name="Hasing T."/>
            <person name="Tang H."/>
            <person name="Brym M."/>
            <person name="Khazi F."/>
            <person name="Huang T."/>
            <person name="Chambers A.H."/>
        </authorList>
    </citation>
    <scope>NUCLEOTIDE SEQUENCE [LARGE SCALE GENOMIC DNA]</scope>
    <source>
        <tissue evidence="2">Leaf</tissue>
    </source>
</reference>
<evidence type="ECO:0000313" key="2">
    <source>
        <dbReference type="EMBL" id="KAG0449660.1"/>
    </source>
</evidence>
<evidence type="ECO:0000313" key="3">
    <source>
        <dbReference type="Proteomes" id="UP000639772"/>
    </source>
</evidence>
<sequence length="121" mass="13552">MPPQAQEGYRRRSGASVSTGWNSFERAWSPPTRASDLEPQEPQRRGAKLKTSCAICSHVTVGFHRCPHQHSTLVTKAKGSLDRRFVVYVEEGEAVPSAVTRDEDEKTGKQTSCFGEEEKRF</sequence>
<dbReference type="AlphaFoldDB" id="A0A835P9T0"/>
<feature type="region of interest" description="Disordered" evidence="1">
    <location>
        <begin position="97"/>
        <end position="121"/>
    </location>
</feature>
<proteinExistence type="predicted"/>